<dbReference type="InterPro" id="IPR000160">
    <property type="entry name" value="GGDEF_dom"/>
</dbReference>
<dbReference type="SUPFAM" id="SSF103190">
    <property type="entry name" value="Sensory domain-like"/>
    <property type="match status" value="1"/>
</dbReference>
<dbReference type="PANTHER" id="PTHR46663:SF3">
    <property type="entry name" value="SLL0267 PROTEIN"/>
    <property type="match status" value="1"/>
</dbReference>
<dbReference type="GO" id="GO:0005886">
    <property type="term" value="C:plasma membrane"/>
    <property type="evidence" value="ECO:0007669"/>
    <property type="project" value="UniProtKB-SubCell"/>
</dbReference>
<comment type="subcellular location">
    <subcellularLocation>
        <location evidence="1">Cell membrane</location>
        <topology evidence="1">Multi-pass membrane protein</topology>
    </subcellularLocation>
</comment>
<evidence type="ECO:0000259" key="7">
    <source>
        <dbReference type="PROSITE" id="PS50887"/>
    </source>
</evidence>
<feature type="domain" description="GGDEF" evidence="7">
    <location>
        <begin position="501"/>
        <end position="633"/>
    </location>
</feature>
<dbReference type="PANTHER" id="PTHR46663">
    <property type="entry name" value="DIGUANYLATE CYCLASE DGCT-RELATED"/>
    <property type="match status" value="1"/>
</dbReference>
<evidence type="ECO:0000256" key="3">
    <source>
        <dbReference type="ARBA" id="ARBA00022692"/>
    </source>
</evidence>
<dbReference type="SUPFAM" id="SSF55073">
    <property type="entry name" value="Nucleotide cyclase"/>
    <property type="match status" value="1"/>
</dbReference>
<keyword evidence="2" id="KW-1003">Cell membrane</keyword>
<proteinExistence type="predicted"/>
<dbReference type="OrthoDB" id="9759607at2"/>
<name>A0A4V2F8D7_9FIRM</name>
<comment type="caution">
    <text evidence="8">The sequence shown here is derived from an EMBL/GenBank/DDBJ whole genome shotgun (WGS) entry which is preliminary data.</text>
</comment>
<feature type="transmembrane region" description="Helical" evidence="6">
    <location>
        <begin position="294"/>
        <end position="316"/>
    </location>
</feature>
<dbReference type="Proteomes" id="UP000292927">
    <property type="component" value="Unassembled WGS sequence"/>
</dbReference>
<keyword evidence="9" id="KW-1185">Reference proteome</keyword>
<evidence type="ECO:0000256" key="2">
    <source>
        <dbReference type="ARBA" id="ARBA00022475"/>
    </source>
</evidence>
<dbReference type="Gene3D" id="3.30.70.270">
    <property type="match status" value="1"/>
</dbReference>
<dbReference type="RefSeq" id="WP_130433931.1">
    <property type="nucleotide sequence ID" value="NZ_SGXF01000001.1"/>
</dbReference>
<evidence type="ECO:0000256" key="4">
    <source>
        <dbReference type="ARBA" id="ARBA00022989"/>
    </source>
</evidence>
<dbReference type="PROSITE" id="PS50887">
    <property type="entry name" value="GGDEF"/>
    <property type="match status" value="1"/>
</dbReference>
<evidence type="ECO:0000256" key="6">
    <source>
        <dbReference type="SAM" id="Phobius"/>
    </source>
</evidence>
<dbReference type="CDD" id="cd18773">
    <property type="entry name" value="PDC1_HK_sensor"/>
    <property type="match status" value="1"/>
</dbReference>
<dbReference type="NCBIfam" id="TIGR00254">
    <property type="entry name" value="GGDEF"/>
    <property type="match status" value="1"/>
</dbReference>
<dbReference type="Pfam" id="PF00990">
    <property type="entry name" value="GGDEF"/>
    <property type="match status" value="1"/>
</dbReference>
<organism evidence="8 9">
    <name type="scientific">Cuneatibacter caecimuris</name>
    <dbReference type="NCBI Taxonomy" id="1796618"/>
    <lineage>
        <taxon>Bacteria</taxon>
        <taxon>Bacillati</taxon>
        <taxon>Bacillota</taxon>
        <taxon>Clostridia</taxon>
        <taxon>Lachnospirales</taxon>
        <taxon>Lachnospiraceae</taxon>
        <taxon>Cuneatibacter</taxon>
    </lineage>
</organism>
<reference evidence="8 9" key="1">
    <citation type="submission" date="2019-02" db="EMBL/GenBank/DDBJ databases">
        <title>Genomic Encyclopedia of Type Strains, Phase IV (KMG-IV): sequencing the most valuable type-strain genomes for metagenomic binning, comparative biology and taxonomic classification.</title>
        <authorList>
            <person name="Goeker M."/>
        </authorList>
    </citation>
    <scope>NUCLEOTIDE SEQUENCE [LARGE SCALE GENOMIC DNA]</scope>
    <source>
        <strain evidence="8 9">DSM 29486</strain>
    </source>
</reference>
<keyword evidence="5 6" id="KW-0472">Membrane</keyword>
<evidence type="ECO:0000313" key="9">
    <source>
        <dbReference type="Proteomes" id="UP000292927"/>
    </source>
</evidence>
<dbReference type="SMART" id="SM00267">
    <property type="entry name" value="GGDEF"/>
    <property type="match status" value="1"/>
</dbReference>
<keyword evidence="3 6" id="KW-0812">Transmembrane</keyword>
<dbReference type="InterPro" id="IPR033479">
    <property type="entry name" value="dCache_1"/>
</dbReference>
<dbReference type="InterPro" id="IPR043128">
    <property type="entry name" value="Rev_trsase/Diguanyl_cyclase"/>
</dbReference>
<keyword evidence="4 6" id="KW-1133">Transmembrane helix</keyword>
<gene>
    <name evidence="8" type="ORF">EV209_1191</name>
</gene>
<dbReference type="InterPro" id="IPR052163">
    <property type="entry name" value="DGC-Regulatory_Protein"/>
</dbReference>
<dbReference type="AlphaFoldDB" id="A0A4V2F8D7"/>
<dbReference type="InterPro" id="IPR029787">
    <property type="entry name" value="Nucleotide_cyclase"/>
</dbReference>
<accession>A0A4V2F8D7</accession>
<evidence type="ECO:0000256" key="5">
    <source>
        <dbReference type="ARBA" id="ARBA00023136"/>
    </source>
</evidence>
<dbReference type="CDD" id="cd01949">
    <property type="entry name" value="GGDEF"/>
    <property type="match status" value="1"/>
</dbReference>
<sequence>MKKNIQARTSILICCVIALGFVVTTAVNLISNRGAFHTDIEHVSNLTSEGIYYQIDTIFTKPVNISLTMANDSLLKEFLNQEAGHMDETDFLEGMRRYLMAYREKYSYDSVFLVSAKTGRYYHFNGVDRQLKPEDPENDWYYAFLESDSEYSLNIDNDEAADNEITVFINCRIRDEEGNTMGVVGVGFRVDYLQELLKEYEERFNVEAYLLNPSGLIEVSTDKTGFKAEGLFDNCGYPELKEDILGNREEVQTFWYGNYGDSGYLVTQYIPNLEWFLLIDYSSTAMEQRLSRQVVAGLLVTLAATAAILFIVSGIIRKYNQKITELAVKRERTHQNIFQKETEKLYENIYELDITHNRPASEATEEYFESLGAPRNTPYDKALEIVAEKQIKEEYRRGYVETFCPENVLKAFDNGQESLQYDFMLTSDGISYYWMRITARIFRWEEDRSIRMFTYRQNITEEKLREQDMLGKMEMDSLTGLYNKAAAQNSIRKRLAQCPDGQYAFFILDIDNFKMINDTFGHSAGDDVLLQFARNLKAQFAPEDIVGRIGGDEFVVFSAIPSLKWLGEKAVELNGQLQYSFVMENKSARISASIGIAVSPRDGAEFELLYKNADSALYETKKKGKNGYTVYGKQLR</sequence>
<evidence type="ECO:0000256" key="1">
    <source>
        <dbReference type="ARBA" id="ARBA00004651"/>
    </source>
</evidence>
<dbReference type="Pfam" id="PF02743">
    <property type="entry name" value="dCache_1"/>
    <property type="match status" value="1"/>
</dbReference>
<protein>
    <submittedName>
        <fullName evidence="8">Diguanylate cyclase (GGDEF)-like protein</fullName>
    </submittedName>
</protein>
<evidence type="ECO:0000313" key="8">
    <source>
        <dbReference type="EMBL" id="RZT03057.1"/>
    </source>
</evidence>
<dbReference type="EMBL" id="SGXF01000001">
    <property type="protein sequence ID" value="RZT03057.1"/>
    <property type="molecule type" value="Genomic_DNA"/>
</dbReference>
<dbReference type="InterPro" id="IPR029151">
    <property type="entry name" value="Sensor-like_sf"/>
</dbReference>